<protein>
    <submittedName>
        <fullName evidence="1">Uncharacterized protein</fullName>
    </submittedName>
</protein>
<dbReference type="EMBL" id="AP027151">
    <property type="protein sequence ID" value="BDV42714.1"/>
    <property type="molecule type" value="Genomic_DNA"/>
</dbReference>
<proteinExistence type="predicted"/>
<accession>A0ABM8EJQ9</accession>
<sequence length="109" mass="12155">MPERVIIFAVLCVLQKLDALLLGFTSFYPNDCSVGKHASESHPDRGNSSLIYPGISSLPGRFFLGLSEEVCPEALWLAESLSLKESKIYEFNSRQQLHVSIAKRICNLL</sequence>
<name>A0ABM8EJQ9_9BACT</name>
<evidence type="ECO:0000313" key="1">
    <source>
        <dbReference type="EMBL" id="BDV42714.1"/>
    </source>
</evidence>
<reference evidence="1 2" key="1">
    <citation type="submission" date="2022-12" db="EMBL/GenBank/DDBJ databases">
        <title>Polyphasic characterization of Geotalea uranireducens NIT-SL11 newly isolated from a complex of sewage sludge and microbially reduced graphene oxide.</title>
        <authorList>
            <person name="Xie L."/>
            <person name="Yoshida N."/>
            <person name="Meng L."/>
        </authorList>
    </citation>
    <scope>NUCLEOTIDE SEQUENCE [LARGE SCALE GENOMIC DNA]</scope>
    <source>
        <strain evidence="1 2">NIT-SL11</strain>
    </source>
</reference>
<evidence type="ECO:0000313" key="2">
    <source>
        <dbReference type="Proteomes" id="UP001317705"/>
    </source>
</evidence>
<gene>
    <name evidence="1" type="ORF">GURASL_16370</name>
</gene>
<keyword evidence="2" id="KW-1185">Reference proteome</keyword>
<dbReference type="Proteomes" id="UP001317705">
    <property type="component" value="Chromosome"/>
</dbReference>
<organism evidence="1 2">
    <name type="scientific">Geotalea uraniireducens</name>
    <dbReference type="NCBI Taxonomy" id="351604"/>
    <lineage>
        <taxon>Bacteria</taxon>
        <taxon>Pseudomonadati</taxon>
        <taxon>Thermodesulfobacteriota</taxon>
        <taxon>Desulfuromonadia</taxon>
        <taxon>Geobacterales</taxon>
        <taxon>Geobacteraceae</taxon>
        <taxon>Geotalea</taxon>
    </lineage>
</organism>